<protein>
    <recommendedName>
        <fullName evidence="2">PD-(D/E)XK nuclease-like domain-containing protein</fullName>
    </recommendedName>
</protein>
<dbReference type="InterPro" id="IPR046797">
    <property type="entry name" value="PDDEXK_12"/>
</dbReference>
<sequence length="542" mass="59953">MDQLAQRCSDKIFTWLEQVVPPSPGPPSTSTQFKKRKRSKLPTTDLYASPPSSTSTASAACSMDTRTPTKRKRRATATENDLEATPRRGDYQTSSILAAPRLFTTPQQTWELSSVHSSTTSGASSKSGQFSPSKELARLALGPGALVTKTLALTELLPPKLFDTLKTITSIQEGSVGIFPERLKETIERESEARRTFDVYPHMFVQDEGRDLLGPTPSVSEVIDIVEDARRCNSRSEYEDGWISGVHFPLLRLALNGKRGPGSELLEVLVTTHAKALRRYITVDGHRLRMVDLCVVACPSNQPVDPTAVAAKKAIDVLREKLPGSSINHSDAPPLLDVPIALSIEVKRGGGDEKRQTLQIGTWQAAQWNMWSQLLEGRFLQKYAEVSTSETPTGEDSGGTPAERAVAESDRLLCTLPYLPAIFIRGHSWHLAATSRQGDKTILWHEYAFGTTQSVVGTYKIISGLQSLQRYIRDVFWPCHGSSVFMDELVGPQLYETYGNNWMATATTAPTRHEGVEKAVTVEEAQKMWLWDPPRCLEKSTK</sequence>
<name>A0AA97NWW0_PYRO3</name>
<dbReference type="Pfam" id="PF20516">
    <property type="entry name" value="PDDEXK_12"/>
    <property type="match status" value="1"/>
</dbReference>
<organism evidence="3">
    <name type="scientific">Pyricularia oryzae (strain Y34)</name>
    <name type="common">Rice blast fungus</name>
    <name type="synonym">Magnaporthe oryzae</name>
    <dbReference type="NCBI Taxonomy" id="1143189"/>
    <lineage>
        <taxon>Eukaryota</taxon>
        <taxon>Fungi</taxon>
        <taxon>Dikarya</taxon>
        <taxon>Ascomycota</taxon>
        <taxon>Pezizomycotina</taxon>
        <taxon>Sordariomycetes</taxon>
        <taxon>Sordariomycetidae</taxon>
        <taxon>Magnaporthales</taxon>
        <taxon>Pyriculariaceae</taxon>
        <taxon>Pyricularia</taxon>
    </lineage>
</organism>
<accession>A0AA97NWW0</accession>
<dbReference type="Proteomes" id="UP000011086">
    <property type="component" value="Unassembled WGS sequence"/>
</dbReference>
<proteinExistence type="predicted"/>
<feature type="domain" description="PD-(D/E)XK nuclease-like" evidence="2">
    <location>
        <begin position="198"/>
        <end position="477"/>
    </location>
</feature>
<evidence type="ECO:0000259" key="2">
    <source>
        <dbReference type="Pfam" id="PF20516"/>
    </source>
</evidence>
<reference evidence="3" key="1">
    <citation type="journal article" date="2012" name="PLoS Genet.">
        <title>Comparative analysis of the genomes of two field isolates of the rice blast fungus Magnaporthe oryzae.</title>
        <authorList>
            <person name="Xue M."/>
            <person name="Yang J."/>
            <person name="Li Z."/>
            <person name="Hu S."/>
            <person name="Yao N."/>
            <person name="Dean R.A."/>
            <person name="Zhao W."/>
            <person name="Shen M."/>
            <person name="Zhang H."/>
            <person name="Li C."/>
            <person name="Liu L."/>
            <person name="Cao L."/>
            <person name="Xu X."/>
            <person name="Xing Y."/>
            <person name="Hsiang T."/>
            <person name="Zhang Z."/>
            <person name="Xu J.R."/>
            <person name="Peng Y.L."/>
        </authorList>
    </citation>
    <scope>NUCLEOTIDE SEQUENCE</scope>
    <source>
        <strain evidence="3">Y34</strain>
    </source>
</reference>
<feature type="compositionally biased region" description="Low complexity" evidence="1">
    <location>
        <begin position="48"/>
        <end position="60"/>
    </location>
</feature>
<dbReference type="EMBL" id="JH793575">
    <property type="protein sequence ID" value="ELQ37647.1"/>
    <property type="molecule type" value="Genomic_DNA"/>
</dbReference>
<dbReference type="AlphaFoldDB" id="A0AA97NWW0"/>
<gene>
    <name evidence="3" type="ORF">OOU_Y34scaffold00588g5</name>
</gene>
<evidence type="ECO:0000256" key="1">
    <source>
        <dbReference type="SAM" id="MobiDB-lite"/>
    </source>
</evidence>
<feature type="region of interest" description="Disordered" evidence="1">
    <location>
        <begin position="18"/>
        <end position="91"/>
    </location>
</feature>
<feature type="region of interest" description="Disordered" evidence="1">
    <location>
        <begin position="113"/>
        <end position="132"/>
    </location>
</feature>
<feature type="compositionally biased region" description="Low complexity" evidence="1">
    <location>
        <begin position="113"/>
        <end position="127"/>
    </location>
</feature>
<evidence type="ECO:0000313" key="3">
    <source>
        <dbReference type="EMBL" id="ELQ37647.1"/>
    </source>
</evidence>